<keyword evidence="3 8" id="KW-0436">Ligase</keyword>
<accession>A0AAU9AN85</accession>
<reference evidence="10 11" key="1">
    <citation type="journal article" date="2017" name="DNA Res.">
        <title>Complete genome sequence and expression profile of the commercial lytic enzyme producer Lysobacter enzymogenes M497-1.</title>
        <authorList>
            <person name="Takami H."/>
            <person name="Toyoda A."/>
            <person name="Uchiyama I."/>
            <person name="Itoh T."/>
            <person name="Takaki Y."/>
            <person name="Arai W."/>
            <person name="Nishi S."/>
            <person name="Kawai M."/>
            <person name="Shinya K."/>
            <person name="Ikeda H."/>
        </authorList>
    </citation>
    <scope>NUCLEOTIDE SEQUENCE [LARGE SCALE GENOMIC DNA]</scope>
    <source>
        <strain evidence="10 11">M497-1</strain>
    </source>
</reference>
<dbReference type="SUPFAM" id="SSF82829">
    <property type="entry name" value="MesJ substrate recognition domain-like"/>
    <property type="match status" value="1"/>
</dbReference>
<dbReference type="GO" id="GO:0005524">
    <property type="term" value="F:ATP binding"/>
    <property type="evidence" value="ECO:0007669"/>
    <property type="project" value="UniProtKB-UniRule"/>
</dbReference>
<gene>
    <name evidence="8 10" type="primary">tilS</name>
    <name evidence="10" type="ORF">LEN_1722</name>
</gene>
<keyword evidence="5 8" id="KW-0547">Nucleotide-binding</keyword>
<dbReference type="GeneID" id="83063593"/>
<evidence type="ECO:0000256" key="5">
    <source>
        <dbReference type="ARBA" id="ARBA00022741"/>
    </source>
</evidence>
<dbReference type="HAMAP" id="MF_01161">
    <property type="entry name" value="tRNA_Ile_lys_synt"/>
    <property type="match status" value="1"/>
</dbReference>
<evidence type="ECO:0000313" key="10">
    <source>
        <dbReference type="EMBL" id="BAV97209.1"/>
    </source>
</evidence>
<dbReference type="SMART" id="SM00977">
    <property type="entry name" value="TilS_C"/>
    <property type="match status" value="1"/>
</dbReference>
<comment type="catalytic activity">
    <reaction evidence="7 8">
        <text>cytidine(34) in tRNA(Ile2) + L-lysine + ATP = lysidine(34) in tRNA(Ile2) + AMP + diphosphate + H(+)</text>
        <dbReference type="Rhea" id="RHEA:43744"/>
        <dbReference type="Rhea" id="RHEA-COMP:10625"/>
        <dbReference type="Rhea" id="RHEA-COMP:10670"/>
        <dbReference type="ChEBI" id="CHEBI:15378"/>
        <dbReference type="ChEBI" id="CHEBI:30616"/>
        <dbReference type="ChEBI" id="CHEBI:32551"/>
        <dbReference type="ChEBI" id="CHEBI:33019"/>
        <dbReference type="ChEBI" id="CHEBI:82748"/>
        <dbReference type="ChEBI" id="CHEBI:83665"/>
        <dbReference type="ChEBI" id="CHEBI:456215"/>
        <dbReference type="EC" id="6.3.4.19"/>
    </reaction>
</comment>
<dbReference type="PANTHER" id="PTHR43033:SF1">
    <property type="entry name" value="TRNA(ILE)-LYSIDINE SYNTHASE-RELATED"/>
    <property type="match status" value="1"/>
</dbReference>
<name>A0AAU9AN85_LYSEN</name>
<dbReference type="Gene3D" id="3.40.50.620">
    <property type="entry name" value="HUPs"/>
    <property type="match status" value="1"/>
</dbReference>
<dbReference type="InterPro" id="IPR012094">
    <property type="entry name" value="tRNA_Ile_lys_synt"/>
</dbReference>
<keyword evidence="6 8" id="KW-0067">ATP-binding</keyword>
<dbReference type="PANTHER" id="PTHR43033">
    <property type="entry name" value="TRNA(ILE)-LYSIDINE SYNTHASE-RELATED"/>
    <property type="match status" value="1"/>
</dbReference>
<dbReference type="SUPFAM" id="SSF52402">
    <property type="entry name" value="Adenine nucleotide alpha hydrolases-like"/>
    <property type="match status" value="1"/>
</dbReference>
<dbReference type="Pfam" id="PF09179">
    <property type="entry name" value="TilS"/>
    <property type="match status" value="1"/>
</dbReference>
<dbReference type="NCBIfam" id="TIGR02432">
    <property type="entry name" value="lysidine_TilS_N"/>
    <property type="match status" value="1"/>
</dbReference>
<organism evidence="10 11">
    <name type="scientific">Lysobacter enzymogenes</name>
    <dbReference type="NCBI Taxonomy" id="69"/>
    <lineage>
        <taxon>Bacteria</taxon>
        <taxon>Pseudomonadati</taxon>
        <taxon>Pseudomonadota</taxon>
        <taxon>Gammaproteobacteria</taxon>
        <taxon>Lysobacterales</taxon>
        <taxon>Lysobacteraceae</taxon>
        <taxon>Lysobacter</taxon>
    </lineage>
</organism>
<dbReference type="EMBL" id="AP014940">
    <property type="protein sequence ID" value="BAV97209.1"/>
    <property type="molecule type" value="Genomic_DNA"/>
</dbReference>
<evidence type="ECO:0000256" key="2">
    <source>
        <dbReference type="ARBA" id="ARBA00022490"/>
    </source>
</evidence>
<dbReference type="CDD" id="cd01992">
    <property type="entry name" value="TilS_N"/>
    <property type="match status" value="1"/>
</dbReference>
<evidence type="ECO:0000256" key="4">
    <source>
        <dbReference type="ARBA" id="ARBA00022694"/>
    </source>
</evidence>
<comment type="similarity">
    <text evidence="8">Belongs to the tRNA(Ile)-lysidine synthase family.</text>
</comment>
<dbReference type="EC" id="6.3.4.19" evidence="8"/>
<dbReference type="GO" id="GO:0005737">
    <property type="term" value="C:cytoplasm"/>
    <property type="evidence" value="ECO:0007669"/>
    <property type="project" value="UniProtKB-SubCell"/>
</dbReference>
<dbReference type="InterPro" id="IPR012795">
    <property type="entry name" value="tRNA_Ile_lys_synt_N"/>
</dbReference>
<dbReference type="NCBIfam" id="TIGR02433">
    <property type="entry name" value="lysidine_TilS_C"/>
    <property type="match status" value="1"/>
</dbReference>
<dbReference type="GO" id="GO:0032267">
    <property type="term" value="F:tRNA(Ile)-lysidine synthase activity"/>
    <property type="evidence" value="ECO:0007669"/>
    <property type="project" value="UniProtKB-EC"/>
</dbReference>
<dbReference type="InterPro" id="IPR014729">
    <property type="entry name" value="Rossmann-like_a/b/a_fold"/>
</dbReference>
<sequence length="433" mass="46877">MHASPAEAIPAALAALPAAPLCVGYSGGLDSSVLLHALAASPAARERGLRAWHVHHGLHPDADSWAAHCAQVCAGYGLELTVSRVSVARDGGDGPEAAARAARHAAFAAGLGAGEALALAHHRDDQAETLLLRLLRGSGPDGLAAMREWRDCGRGRLWRPLLALPRAALEAYAREHALSWLDDPSNDEERYDRNFLRHRALPLLRERWPQASAALAQSARLQEEAAGLLDREDAAALAQVRSLDPQALSRSGLRALAPARRARVLRRWIAALALPPLPAQGVAQIERELLPARADAQAQFAWNGAVVRAWRDVLYAQTQRPPLPYDWRADWDGRAPLTLPGGGHWRLDGAAGFDVPLIAHARAGGERIALPGRAHRHSLKHALQALGVPPWERERLPLLADADGEVWAAGDLLYSARMDAWLRERGARLEWVA</sequence>
<dbReference type="AlphaFoldDB" id="A0AAU9AN85"/>
<dbReference type="Gene3D" id="1.20.59.20">
    <property type="match status" value="1"/>
</dbReference>
<evidence type="ECO:0000256" key="3">
    <source>
        <dbReference type="ARBA" id="ARBA00022598"/>
    </source>
</evidence>
<comment type="domain">
    <text evidence="8">The N-terminal region contains the highly conserved SGGXDS motif, predicted to be a P-loop motif involved in ATP binding.</text>
</comment>
<evidence type="ECO:0000256" key="7">
    <source>
        <dbReference type="ARBA" id="ARBA00048539"/>
    </source>
</evidence>
<feature type="domain" description="Lysidine-tRNA(Ile) synthetase C-terminal" evidence="9">
    <location>
        <begin position="357"/>
        <end position="431"/>
    </location>
</feature>
<dbReference type="InterPro" id="IPR012796">
    <property type="entry name" value="Lysidine-tRNA-synth_C"/>
</dbReference>
<feature type="binding site" evidence="8">
    <location>
        <begin position="26"/>
        <end position="31"/>
    </location>
    <ligand>
        <name>ATP</name>
        <dbReference type="ChEBI" id="CHEBI:30616"/>
    </ligand>
</feature>
<comment type="subcellular location">
    <subcellularLocation>
        <location evidence="1 8">Cytoplasm</location>
    </subcellularLocation>
</comment>
<evidence type="ECO:0000256" key="1">
    <source>
        <dbReference type="ARBA" id="ARBA00004496"/>
    </source>
</evidence>
<dbReference type="InterPro" id="IPR015262">
    <property type="entry name" value="tRNA_Ile_lys_synt_subst-bd"/>
</dbReference>
<dbReference type="KEGG" id="lem:LEN_1722"/>
<dbReference type="RefSeq" id="WP_096377387.1">
    <property type="nucleotide sequence ID" value="NZ_AP014940.1"/>
</dbReference>
<dbReference type="Pfam" id="PF01171">
    <property type="entry name" value="ATP_bind_3"/>
    <property type="match status" value="1"/>
</dbReference>
<evidence type="ECO:0000256" key="8">
    <source>
        <dbReference type="HAMAP-Rule" id="MF_01161"/>
    </source>
</evidence>
<evidence type="ECO:0000313" key="11">
    <source>
        <dbReference type="Proteomes" id="UP000218824"/>
    </source>
</evidence>
<evidence type="ECO:0000259" key="9">
    <source>
        <dbReference type="SMART" id="SM00977"/>
    </source>
</evidence>
<dbReference type="Proteomes" id="UP000218824">
    <property type="component" value="Chromosome"/>
</dbReference>
<dbReference type="GO" id="GO:0006400">
    <property type="term" value="P:tRNA modification"/>
    <property type="evidence" value="ECO:0007669"/>
    <property type="project" value="UniProtKB-UniRule"/>
</dbReference>
<dbReference type="InterPro" id="IPR011063">
    <property type="entry name" value="TilS/TtcA_N"/>
</dbReference>
<comment type="function">
    <text evidence="8">Ligates lysine onto the cytidine present at position 34 of the AUA codon-specific tRNA(Ile) that contains the anticodon CAU, in an ATP-dependent manner. Cytidine is converted to lysidine, thus changing the amino acid specificity of the tRNA from methionine to isoleucine.</text>
</comment>
<dbReference type="Pfam" id="PF11734">
    <property type="entry name" value="TilS_C"/>
    <property type="match status" value="1"/>
</dbReference>
<proteinExistence type="inferred from homology"/>
<keyword evidence="2 8" id="KW-0963">Cytoplasm</keyword>
<dbReference type="SUPFAM" id="SSF56037">
    <property type="entry name" value="PheT/TilS domain"/>
    <property type="match status" value="1"/>
</dbReference>
<protein>
    <recommendedName>
        <fullName evidence="8">tRNA(Ile)-lysidine synthase</fullName>
        <ecNumber evidence="8">6.3.4.19</ecNumber>
    </recommendedName>
    <alternativeName>
        <fullName evidence="8">tRNA(Ile)-2-lysyl-cytidine synthase</fullName>
    </alternativeName>
    <alternativeName>
        <fullName evidence="8">tRNA(Ile)-lysidine synthetase</fullName>
    </alternativeName>
</protein>
<keyword evidence="4 8" id="KW-0819">tRNA processing</keyword>
<evidence type="ECO:0000256" key="6">
    <source>
        <dbReference type="ARBA" id="ARBA00022840"/>
    </source>
</evidence>